<sequence length="125" mass="13854">MSGIKIIYDGDCPFCSRYVVISRLRSSVGPVTLVNARDGGPDVEKALADGYDLNEGMLAYYEGRAYYGHDCVHLISLLSSRYGPLNKIASALFSNRTVARFSYPLLRFGRNVTLRVLGRKKIQSA</sequence>
<comment type="caution">
    <text evidence="1">The sequence shown here is derived from an EMBL/GenBank/DDBJ whole genome shotgun (WGS) entry which is preliminary data.</text>
</comment>
<protein>
    <submittedName>
        <fullName evidence="1">DUF393 domain-containing protein</fullName>
    </submittedName>
</protein>
<evidence type="ECO:0000313" key="1">
    <source>
        <dbReference type="EMBL" id="MBS8258845.1"/>
    </source>
</evidence>
<dbReference type="Pfam" id="PF04134">
    <property type="entry name" value="DCC1-like"/>
    <property type="match status" value="1"/>
</dbReference>
<reference evidence="1" key="2">
    <citation type="journal article" date="2021" name="Microorganisms">
        <title>Bacterial Dimethylsulfoniopropionate Biosynthesis in the East China Sea.</title>
        <authorList>
            <person name="Liu J."/>
            <person name="Zhang Y."/>
            <person name="Liu J."/>
            <person name="Zhong H."/>
            <person name="Williams B.T."/>
            <person name="Zheng Y."/>
            <person name="Curson A.R.J."/>
            <person name="Sun C."/>
            <person name="Sun H."/>
            <person name="Song D."/>
            <person name="Wagner Mackenzie B."/>
            <person name="Bermejo Martinez A."/>
            <person name="Todd J.D."/>
            <person name="Zhang X.H."/>
        </authorList>
    </citation>
    <scope>NUCLEOTIDE SEQUENCE</scope>
    <source>
        <strain evidence="1">AESS21</strain>
    </source>
</reference>
<evidence type="ECO:0000313" key="2">
    <source>
        <dbReference type="Proteomes" id="UP000705379"/>
    </source>
</evidence>
<accession>A0A944CA69</accession>
<dbReference type="GO" id="GO:0015035">
    <property type="term" value="F:protein-disulfide reductase activity"/>
    <property type="evidence" value="ECO:0007669"/>
    <property type="project" value="InterPro"/>
</dbReference>
<dbReference type="InterPro" id="IPR007263">
    <property type="entry name" value="DCC1-like"/>
</dbReference>
<reference evidence="1" key="1">
    <citation type="submission" date="2018-08" db="EMBL/GenBank/DDBJ databases">
        <authorList>
            <person name="Jin W."/>
            <person name="Wang H."/>
            <person name="Yang Y."/>
            <person name="Li M."/>
            <person name="Liu J."/>
        </authorList>
    </citation>
    <scope>NUCLEOTIDE SEQUENCE</scope>
    <source>
        <strain evidence="1">AESS21</strain>
    </source>
</reference>
<proteinExistence type="predicted"/>
<organism evidence="1 2">
    <name type="scientific">Roseibium polysiphoniae</name>
    <dbReference type="NCBI Taxonomy" id="2571221"/>
    <lineage>
        <taxon>Bacteria</taxon>
        <taxon>Pseudomonadati</taxon>
        <taxon>Pseudomonadota</taxon>
        <taxon>Alphaproteobacteria</taxon>
        <taxon>Hyphomicrobiales</taxon>
        <taxon>Stappiaceae</taxon>
        <taxon>Roseibium</taxon>
    </lineage>
</organism>
<dbReference type="AlphaFoldDB" id="A0A944CA69"/>
<dbReference type="RefSeq" id="WP_213214588.1">
    <property type="nucleotide sequence ID" value="NZ_QTKU01000001.1"/>
</dbReference>
<gene>
    <name evidence="1" type="ORF">DYI23_01330</name>
</gene>
<dbReference type="EMBL" id="QTKU01000001">
    <property type="protein sequence ID" value="MBS8258845.1"/>
    <property type="molecule type" value="Genomic_DNA"/>
</dbReference>
<name>A0A944CA69_9HYPH</name>
<dbReference type="Proteomes" id="UP000705379">
    <property type="component" value="Unassembled WGS sequence"/>
</dbReference>